<dbReference type="SMART" id="SM00829">
    <property type="entry name" value="PKS_ER"/>
    <property type="match status" value="1"/>
</dbReference>
<evidence type="ECO:0000313" key="2">
    <source>
        <dbReference type="EMBL" id="AFY92073.1"/>
    </source>
</evidence>
<organism evidence="2 3">
    <name type="scientific">Chamaesiphon minutus (strain ATCC 27169 / PCC 6605)</name>
    <dbReference type="NCBI Taxonomy" id="1173020"/>
    <lineage>
        <taxon>Bacteria</taxon>
        <taxon>Bacillati</taxon>
        <taxon>Cyanobacteriota</taxon>
        <taxon>Cyanophyceae</taxon>
        <taxon>Gomontiellales</taxon>
        <taxon>Chamaesiphonaceae</taxon>
        <taxon>Chamaesiphon</taxon>
    </lineage>
</organism>
<dbReference type="PANTHER" id="PTHR44013:SF1">
    <property type="entry name" value="ZINC-TYPE ALCOHOL DEHYDROGENASE-LIKE PROTEIN C16A3.02C"/>
    <property type="match status" value="1"/>
</dbReference>
<keyword evidence="3" id="KW-1185">Reference proteome</keyword>
<reference evidence="2 3" key="1">
    <citation type="submission" date="2012-05" db="EMBL/GenBank/DDBJ databases">
        <title>Finished chromosome of genome of Chamaesiphon sp. PCC 6605.</title>
        <authorList>
            <consortium name="US DOE Joint Genome Institute"/>
            <person name="Gugger M."/>
            <person name="Coursin T."/>
            <person name="Rippka R."/>
            <person name="Tandeau De Marsac N."/>
            <person name="Huntemann M."/>
            <person name="Wei C.-L."/>
            <person name="Han J."/>
            <person name="Detter J.C."/>
            <person name="Han C."/>
            <person name="Tapia R."/>
            <person name="Chen A."/>
            <person name="Kyrpides N."/>
            <person name="Mavromatis K."/>
            <person name="Markowitz V."/>
            <person name="Szeto E."/>
            <person name="Ivanova N."/>
            <person name="Pagani I."/>
            <person name="Pati A."/>
            <person name="Goodwin L."/>
            <person name="Nordberg H.P."/>
            <person name="Cantor M.N."/>
            <person name="Hua S.X."/>
            <person name="Woyke T."/>
            <person name="Kerfeld C.A."/>
        </authorList>
    </citation>
    <scope>NUCLEOTIDE SEQUENCE [LARGE SCALE GENOMIC DNA]</scope>
    <source>
        <strain evidence="3">ATCC 27169 / PCC 6605</strain>
    </source>
</reference>
<dbReference type="SUPFAM" id="SSF51735">
    <property type="entry name" value="NAD(P)-binding Rossmann-fold domains"/>
    <property type="match status" value="1"/>
</dbReference>
<dbReference type="Proteomes" id="UP000010366">
    <property type="component" value="Chromosome"/>
</dbReference>
<dbReference type="Gene3D" id="3.90.180.10">
    <property type="entry name" value="Medium-chain alcohol dehydrogenases, catalytic domain"/>
    <property type="match status" value="1"/>
</dbReference>
<dbReference type="AlphaFoldDB" id="K9UBQ9"/>
<evidence type="ECO:0000259" key="1">
    <source>
        <dbReference type="SMART" id="SM00829"/>
    </source>
</evidence>
<gene>
    <name evidence="2" type="ORF">Cha6605_0806</name>
</gene>
<dbReference type="Gene3D" id="3.40.50.720">
    <property type="entry name" value="NAD(P)-binding Rossmann-like Domain"/>
    <property type="match status" value="1"/>
</dbReference>
<dbReference type="PANTHER" id="PTHR44013">
    <property type="entry name" value="ZINC-TYPE ALCOHOL DEHYDROGENASE-LIKE PROTEIN C16A3.02C"/>
    <property type="match status" value="1"/>
</dbReference>
<dbReference type="InterPro" id="IPR036291">
    <property type="entry name" value="NAD(P)-bd_dom_sf"/>
</dbReference>
<accession>K9UBQ9</accession>
<dbReference type="SUPFAM" id="SSF50129">
    <property type="entry name" value="GroES-like"/>
    <property type="match status" value="1"/>
</dbReference>
<sequence length="324" mass="34587">MKAVVYTKYGAPDVLQIIEVPKPTPKDNEVLIKIHATTVTSGDWRVRSLKMPFGFGLMSRLVFGIRKPRQPILGTELAGEVESIGKNVSKFKVGDRVFAFSSLGMGCHAEYKCLSEDGMVVLKPDNLSDEEAAAISFGGTTALDFLRRGNLQSGEKVLINGASGCVGTALVQLAKHFGADVTGVCSGANIELVKSLGADRAIDYTKEDFTANGQTYDIIADSVGTAPFSRVKNSLGSGGRLLQILAGLPDILGAPLVSMTGNKKAIAGPAAERVEDLQFLAKLAQAGEFKPFIDRRYPFDLIAEAHRYVDTGHKKGNVVVTLAL</sequence>
<dbReference type="STRING" id="1173020.Cha6605_0806"/>
<dbReference type="Pfam" id="PF08240">
    <property type="entry name" value="ADH_N"/>
    <property type="match status" value="1"/>
</dbReference>
<evidence type="ECO:0000313" key="3">
    <source>
        <dbReference type="Proteomes" id="UP000010366"/>
    </source>
</evidence>
<dbReference type="InterPro" id="IPR020843">
    <property type="entry name" value="ER"/>
</dbReference>
<dbReference type="KEGG" id="cmp:Cha6605_0806"/>
<dbReference type="EMBL" id="CP003600">
    <property type="protein sequence ID" value="AFY92073.1"/>
    <property type="molecule type" value="Genomic_DNA"/>
</dbReference>
<dbReference type="HOGENOM" id="CLU_026673_3_3_3"/>
<dbReference type="eggNOG" id="COG0604">
    <property type="taxonomic scope" value="Bacteria"/>
</dbReference>
<dbReference type="OrthoDB" id="9792162at2"/>
<feature type="domain" description="Enoyl reductase (ER)" evidence="1">
    <location>
        <begin position="10"/>
        <end position="320"/>
    </location>
</feature>
<dbReference type="InterPro" id="IPR052733">
    <property type="entry name" value="Chloroplast_QOR"/>
</dbReference>
<dbReference type="InterPro" id="IPR013154">
    <property type="entry name" value="ADH-like_N"/>
</dbReference>
<dbReference type="CDD" id="cd08267">
    <property type="entry name" value="MDR1"/>
    <property type="match status" value="1"/>
</dbReference>
<protein>
    <submittedName>
        <fullName evidence="2">Zn-dependent oxidoreductase, NADPH:quinone reductase</fullName>
    </submittedName>
</protein>
<dbReference type="Pfam" id="PF13602">
    <property type="entry name" value="ADH_zinc_N_2"/>
    <property type="match status" value="1"/>
</dbReference>
<dbReference type="RefSeq" id="WP_015158267.1">
    <property type="nucleotide sequence ID" value="NC_019697.1"/>
</dbReference>
<dbReference type="PATRIC" id="fig|1173020.3.peg.952"/>
<dbReference type="GO" id="GO:0016491">
    <property type="term" value="F:oxidoreductase activity"/>
    <property type="evidence" value="ECO:0007669"/>
    <property type="project" value="InterPro"/>
</dbReference>
<proteinExistence type="predicted"/>
<dbReference type="InterPro" id="IPR011032">
    <property type="entry name" value="GroES-like_sf"/>
</dbReference>
<name>K9UBQ9_CHAP6</name>